<reference evidence="1" key="1">
    <citation type="submission" date="2018-05" db="EMBL/GenBank/DDBJ databases">
        <authorList>
            <person name="Lanie J.A."/>
            <person name="Ng W.-L."/>
            <person name="Kazmierczak K.M."/>
            <person name="Andrzejewski T.M."/>
            <person name="Davidsen T.M."/>
            <person name="Wayne K.J."/>
            <person name="Tettelin H."/>
            <person name="Glass J.I."/>
            <person name="Rusch D."/>
            <person name="Podicherti R."/>
            <person name="Tsui H.-C.T."/>
            <person name="Winkler M.E."/>
        </authorList>
    </citation>
    <scope>NUCLEOTIDE SEQUENCE</scope>
</reference>
<organism evidence="1">
    <name type="scientific">marine metagenome</name>
    <dbReference type="NCBI Taxonomy" id="408172"/>
    <lineage>
        <taxon>unclassified sequences</taxon>
        <taxon>metagenomes</taxon>
        <taxon>ecological metagenomes</taxon>
    </lineage>
</organism>
<accession>A0A382R0K3</accession>
<evidence type="ECO:0000313" key="1">
    <source>
        <dbReference type="EMBL" id="SVC90692.1"/>
    </source>
</evidence>
<protein>
    <submittedName>
        <fullName evidence="1">Uncharacterized protein</fullName>
    </submittedName>
</protein>
<gene>
    <name evidence="1" type="ORF">METZ01_LOCUS343546</name>
</gene>
<sequence length="42" mass="4943">MTQDTATIRAAIKFFIGYRFYKADNYSMGKQILLIKRIVIDK</sequence>
<dbReference type="EMBL" id="UINC01117923">
    <property type="protein sequence ID" value="SVC90692.1"/>
    <property type="molecule type" value="Genomic_DNA"/>
</dbReference>
<proteinExistence type="predicted"/>
<dbReference type="AlphaFoldDB" id="A0A382R0K3"/>
<name>A0A382R0K3_9ZZZZ</name>